<dbReference type="EMBL" id="CM051397">
    <property type="protein sequence ID" value="KAJ4720399.1"/>
    <property type="molecule type" value="Genomic_DNA"/>
</dbReference>
<sequence length="147" mass="16356">MDVLGVQQMKIRKSSGGDKRRCKKGVKVVYISSPMKVKTCASKFRALVQELTGKDSDAYAAALQISNADTSPNKVVVDRDVHENNDREVSAEGDLINSPCCTIESPFDDDLFMPQREGSFLGMFTSNLFHQDFNFQLDHALKSFDSV</sequence>
<protein>
    <submittedName>
        <fullName evidence="1">Sigma factor binding protein 1, chloroplastic-like</fullName>
    </submittedName>
</protein>
<accession>A0ACC1YAD3</accession>
<evidence type="ECO:0000313" key="2">
    <source>
        <dbReference type="Proteomes" id="UP001164539"/>
    </source>
</evidence>
<comment type="caution">
    <text evidence="1">The sequence shown here is derived from an EMBL/GenBank/DDBJ whole genome shotgun (WGS) entry which is preliminary data.</text>
</comment>
<organism evidence="1 2">
    <name type="scientific">Melia azedarach</name>
    <name type="common">Chinaberry tree</name>
    <dbReference type="NCBI Taxonomy" id="155640"/>
    <lineage>
        <taxon>Eukaryota</taxon>
        <taxon>Viridiplantae</taxon>
        <taxon>Streptophyta</taxon>
        <taxon>Embryophyta</taxon>
        <taxon>Tracheophyta</taxon>
        <taxon>Spermatophyta</taxon>
        <taxon>Magnoliopsida</taxon>
        <taxon>eudicotyledons</taxon>
        <taxon>Gunneridae</taxon>
        <taxon>Pentapetalae</taxon>
        <taxon>rosids</taxon>
        <taxon>malvids</taxon>
        <taxon>Sapindales</taxon>
        <taxon>Meliaceae</taxon>
        <taxon>Melia</taxon>
    </lineage>
</organism>
<evidence type="ECO:0000313" key="1">
    <source>
        <dbReference type="EMBL" id="KAJ4720399.1"/>
    </source>
</evidence>
<dbReference type="Proteomes" id="UP001164539">
    <property type="component" value="Chromosome 4"/>
</dbReference>
<gene>
    <name evidence="1" type="ORF">OWV82_008233</name>
</gene>
<reference evidence="1 2" key="1">
    <citation type="journal article" date="2023" name="Science">
        <title>Complex scaffold remodeling in plant triterpene biosynthesis.</title>
        <authorList>
            <person name="De La Pena R."/>
            <person name="Hodgson H."/>
            <person name="Liu J.C."/>
            <person name="Stephenson M.J."/>
            <person name="Martin A.C."/>
            <person name="Owen C."/>
            <person name="Harkess A."/>
            <person name="Leebens-Mack J."/>
            <person name="Jimenez L.E."/>
            <person name="Osbourn A."/>
            <person name="Sattely E.S."/>
        </authorList>
    </citation>
    <scope>NUCLEOTIDE SEQUENCE [LARGE SCALE GENOMIC DNA]</scope>
    <source>
        <strain evidence="2">cv. JPN11</strain>
        <tissue evidence="1">Leaf</tissue>
    </source>
</reference>
<name>A0ACC1YAD3_MELAZ</name>
<keyword evidence="2" id="KW-1185">Reference proteome</keyword>
<proteinExistence type="predicted"/>